<organism evidence="3 4">
    <name type="scientific">Solanum commersonii</name>
    <name type="common">Commerson's wild potato</name>
    <name type="synonym">Commerson's nightshade</name>
    <dbReference type="NCBI Taxonomy" id="4109"/>
    <lineage>
        <taxon>Eukaryota</taxon>
        <taxon>Viridiplantae</taxon>
        <taxon>Streptophyta</taxon>
        <taxon>Embryophyta</taxon>
        <taxon>Tracheophyta</taxon>
        <taxon>Spermatophyta</taxon>
        <taxon>Magnoliopsida</taxon>
        <taxon>eudicotyledons</taxon>
        <taxon>Gunneridae</taxon>
        <taxon>Pentapetalae</taxon>
        <taxon>asterids</taxon>
        <taxon>lamiids</taxon>
        <taxon>Solanales</taxon>
        <taxon>Solanaceae</taxon>
        <taxon>Solanoideae</taxon>
        <taxon>Solaneae</taxon>
        <taxon>Solanum</taxon>
    </lineage>
</organism>
<dbReference type="InterPro" id="IPR009057">
    <property type="entry name" value="Homeodomain-like_sf"/>
</dbReference>
<feature type="region of interest" description="Disordered" evidence="2">
    <location>
        <begin position="1"/>
        <end position="125"/>
    </location>
</feature>
<dbReference type="OrthoDB" id="10434505at2759"/>
<evidence type="ECO:0000313" key="3">
    <source>
        <dbReference type="EMBL" id="KAG5604718.1"/>
    </source>
</evidence>
<dbReference type="GO" id="GO:0000976">
    <property type="term" value="F:transcription cis-regulatory region binding"/>
    <property type="evidence" value="ECO:0007669"/>
    <property type="project" value="UniProtKB-ARBA"/>
</dbReference>
<keyword evidence="1" id="KW-0238">DNA-binding</keyword>
<proteinExistence type="predicted"/>
<evidence type="ECO:0000256" key="2">
    <source>
        <dbReference type="SAM" id="MobiDB-lite"/>
    </source>
</evidence>
<reference evidence="3 4" key="1">
    <citation type="submission" date="2020-09" db="EMBL/GenBank/DDBJ databases">
        <title>De no assembly of potato wild relative species, Solanum commersonii.</title>
        <authorList>
            <person name="Cho K."/>
        </authorList>
    </citation>
    <scope>NUCLEOTIDE SEQUENCE [LARGE SCALE GENOMIC DNA]</scope>
    <source>
        <strain evidence="3">LZ3.2</strain>
        <tissue evidence="3">Leaf</tissue>
    </source>
</reference>
<accession>A0A9J5Z0U5</accession>
<feature type="compositionally biased region" description="Basic and acidic residues" evidence="2">
    <location>
        <begin position="1"/>
        <end position="13"/>
    </location>
</feature>
<dbReference type="GO" id="GO:0006355">
    <property type="term" value="P:regulation of DNA-templated transcription"/>
    <property type="evidence" value="ECO:0007669"/>
    <property type="project" value="UniProtKB-ARBA"/>
</dbReference>
<dbReference type="GO" id="GO:0009723">
    <property type="term" value="P:response to ethylene"/>
    <property type="evidence" value="ECO:0007669"/>
    <property type="project" value="TreeGrafter"/>
</dbReference>
<dbReference type="SUPFAM" id="SSF46689">
    <property type="entry name" value="Homeodomain-like"/>
    <property type="match status" value="1"/>
</dbReference>
<keyword evidence="4" id="KW-1185">Reference proteome</keyword>
<dbReference type="PANTHER" id="PTHR44191:SF84">
    <property type="entry name" value="F25A4.19 PROTEIN"/>
    <property type="match status" value="1"/>
</dbReference>
<dbReference type="AlphaFoldDB" id="A0A9J5Z0U5"/>
<dbReference type="EMBL" id="JACXVP010000005">
    <property type="protein sequence ID" value="KAG5604718.1"/>
    <property type="molecule type" value="Genomic_DNA"/>
</dbReference>
<dbReference type="PANTHER" id="PTHR44191">
    <property type="entry name" value="TRANSCRIPTION FACTOR KUA1"/>
    <property type="match status" value="1"/>
</dbReference>
<dbReference type="InterPro" id="IPR001005">
    <property type="entry name" value="SANT/Myb"/>
</dbReference>
<dbReference type="InterPro" id="IPR052245">
    <property type="entry name" value="Plant_Stress_Dev_TF"/>
</dbReference>
<dbReference type="Proteomes" id="UP000824120">
    <property type="component" value="Chromosome 5"/>
</dbReference>
<sequence length="125" mass="13614">MDSRSDHNEDSGPRMKSGRWTEEEDKVGKGNWNQIAKQFVPSRSSTQVSTHAAETFFGRHNRNKAALKRNILPPNESYANGNVSSSTNVNSNVSSSSSNAAPDQSQSDRSSSSFGDGKTKSFLCL</sequence>
<dbReference type="CDD" id="cd00167">
    <property type="entry name" value="SANT"/>
    <property type="match status" value="1"/>
</dbReference>
<evidence type="ECO:0000256" key="1">
    <source>
        <dbReference type="ARBA" id="ARBA00023125"/>
    </source>
</evidence>
<protein>
    <submittedName>
        <fullName evidence="3">Uncharacterized protein</fullName>
    </submittedName>
</protein>
<dbReference type="GO" id="GO:0009739">
    <property type="term" value="P:response to gibberellin"/>
    <property type="evidence" value="ECO:0007669"/>
    <property type="project" value="TreeGrafter"/>
</dbReference>
<feature type="compositionally biased region" description="Polar residues" evidence="2">
    <location>
        <begin position="31"/>
        <end position="52"/>
    </location>
</feature>
<name>A0A9J5Z0U5_SOLCO</name>
<dbReference type="GO" id="GO:0010597">
    <property type="term" value="P:green leaf volatile biosynthetic process"/>
    <property type="evidence" value="ECO:0007669"/>
    <property type="project" value="UniProtKB-ARBA"/>
</dbReference>
<comment type="caution">
    <text evidence="3">The sequence shown here is derived from an EMBL/GenBank/DDBJ whole genome shotgun (WGS) entry which is preliminary data.</text>
</comment>
<evidence type="ECO:0000313" key="4">
    <source>
        <dbReference type="Proteomes" id="UP000824120"/>
    </source>
</evidence>
<gene>
    <name evidence="3" type="ORF">H5410_026210</name>
</gene>
<feature type="compositionally biased region" description="Low complexity" evidence="2">
    <location>
        <begin position="82"/>
        <end position="113"/>
    </location>
</feature>